<reference evidence="1" key="1">
    <citation type="submission" date="2015-04" db="UniProtKB">
        <authorList>
            <consortium name="EnsemblPlants"/>
        </authorList>
    </citation>
    <scope>IDENTIFICATION</scope>
</reference>
<protein>
    <submittedName>
        <fullName evidence="1">Uncharacterized protein</fullName>
    </submittedName>
</protein>
<keyword evidence="2" id="KW-1185">Reference proteome</keyword>
<accession>A0A0E0KM84</accession>
<proteinExistence type="predicted"/>
<organism evidence="1">
    <name type="scientific">Oryza punctata</name>
    <name type="common">Red rice</name>
    <dbReference type="NCBI Taxonomy" id="4537"/>
    <lineage>
        <taxon>Eukaryota</taxon>
        <taxon>Viridiplantae</taxon>
        <taxon>Streptophyta</taxon>
        <taxon>Embryophyta</taxon>
        <taxon>Tracheophyta</taxon>
        <taxon>Spermatophyta</taxon>
        <taxon>Magnoliopsida</taxon>
        <taxon>Liliopsida</taxon>
        <taxon>Poales</taxon>
        <taxon>Poaceae</taxon>
        <taxon>BOP clade</taxon>
        <taxon>Oryzoideae</taxon>
        <taxon>Oryzeae</taxon>
        <taxon>Oryzinae</taxon>
        <taxon>Oryza</taxon>
    </lineage>
</organism>
<dbReference type="Gramene" id="OPUNC04G00840.1">
    <property type="protein sequence ID" value="OPUNC04G00840.1"/>
    <property type="gene ID" value="OPUNC04G00840"/>
</dbReference>
<evidence type="ECO:0000313" key="1">
    <source>
        <dbReference type="EnsemblPlants" id="OPUNC04G00840.1"/>
    </source>
</evidence>
<dbReference type="HOGENOM" id="CLU_2744380_0_0_1"/>
<name>A0A0E0KM84_ORYPU</name>
<evidence type="ECO:0000313" key="2">
    <source>
        <dbReference type="Proteomes" id="UP000026962"/>
    </source>
</evidence>
<dbReference type="Proteomes" id="UP000026962">
    <property type="component" value="Chromosome 4"/>
</dbReference>
<reference evidence="1" key="2">
    <citation type="submission" date="2018-05" db="EMBL/GenBank/DDBJ databases">
        <title>OpunRS2 (Oryza punctata Reference Sequence Version 2).</title>
        <authorList>
            <person name="Zhang J."/>
            <person name="Kudrna D."/>
            <person name="Lee S."/>
            <person name="Talag J."/>
            <person name="Welchert J."/>
            <person name="Wing R.A."/>
        </authorList>
    </citation>
    <scope>NUCLEOTIDE SEQUENCE [LARGE SCALE GENOMIC DNA]</scope>
</reference>
<sequence length="71" mass="7856">MQRWLRLSAQPPTIAAAVEVAGPSTAQLRWLRFSPPELHSLTATGALEHFSSLLKHHLLLHKLKYLGTSSS</sequence>
<dbReference type="EnsemblPlants" id="OPUNC04G00840.1">
    <property type="protein sequence ID" value="OPUNC04G00840.1"/>
    <property type="gene ID" value="OPUNC04G00840"/>
</dbReference>
<dbReference type="AlphaFoldDB" id="A0A0E0KM84"/>